<evidence type="ECO:0000313" key="7">
    <source>
        <dbReference type="EMBL" id="AZU03793.1"/>
    </source>
</evidence>
<dbReference type="InterPro" id="IPR001764">
    <property type="entry name" value="Glyco_hydro_3_N"/>
</dbReference>
<keyword evidence="4" id="KW-0378">Hydrolase</keyword>
<dbReference type="InterPro" id="IPR050226">
    <property type="entry name" value="NagZ_Beta-hexosaminidase"/>
</dbReference>
<dbReference type="GO" id="GO:0004563">
    <property type="term" value="F:beta-N-acetylhexosaminidase activity"/>
    <property type="evidence" value="ECO:0007669"/>
    <property type="project" value="UniProtKB-EC"/>
</dbReference>
<dbReference type="NCBIfam" id="NF003740">
    <property type="entry name" value="PRK05337.1"/>
    <property type="match status" value="1"/>
</dbReference>
<dbReference type="InterPro" id="IPR019800">
    <property type="entry name" value="Glyco_hydro_3_AS"/>
</dbReference>
<evidence type="ECO:0000259" key="6">
    <source>
        <dbReference type="Pfam" id="PF00933"/>
    </source>
</evidence>
<protein>
    <recommendedName>
        <fullName evidence="3">beta-N-acetylhexosaminidase</fullName>
        <ecNumber evidence="3">3.2.1.52</ecNumber>
    </recommendedName>
</protein>
<evidence type="ECO:0000256" key="4">
    <source>
        <dbReference type="ARBA" id="ARBA00022801"/>
    </source>
</evidence>
<name>A0A3T0E8R6_9PROT</name>
<dbReference type="EC" id="3.2.1.52" evidence="3"/>
<evidence type="ECO:0000256" key="3">
    <source>
        <dbReference type="ARBA" id="ARBA00012663"/>
    </source>
</evidence>
<evidence type="ECO:0000256" key="5">
    <source>
        <dbReference type="ARBA" id="ARBA00023295"/>
    </source>
</evidence>
<dbReference type="AlphaFoldDB" id="A0A3T0E8R6"/>
<organism evidence="7 8">
    <name type="scientific">Glycocaulis alkaliphilus</name>
    <dbReference type="NCBI Taxonomy" id="1434191"/>
    <lineage>
        <taxon>Bacteria</taxon>
        <taxon>Pseudomonadati</taxon>
        <taxon>Pseudomonadota</taxon>
        <taxon>Alphaproteobacteria</taxon>
        <taxon>Maricaulales</taxon>
        <taxon>Maricaulaceae</taxon>
        <taxon>Glycocaulis</taxon>
    </lineage>
</organism>
<dbReference type="Gene3D" id="3.20.20.300">
    <property type="entry name" value="Glycoside hydrolase, family 3, N-terminal domain"/>
    <property type="match status" value="1"/>
</dbReference>
<sequence>MSVTAAIYGLMGESLTPEEKAFFRDADPWGFIVFARNIDRPKQIIRLMGELRDCVGRDAPIFIDQEGGRVQRLKAPLWRAAPPAARFGELWDREPELALEAVRQNHRLLAQELRDLGIDCDCAPVVDLAIPGADAVIGDRAFHAEPGPVAEMARAALAGLKDQGVAGVIKHIPGHGRADADSHYALPVVREDHETLHETDFAAFKGVAEAASMAMTAHVTYTAIDPENCATLSKDVIAQIIRGEMGFDGLLMSDDLSMKALSGTLRQRGERALKAGCDMLLHCNGERAEMVEVAHAAITLSGKALERARAAEEARGTAQGLDVAATHDAMARCFAEAGLEAPAP</sequence>
<dbReference type="EMBL" id="CP018911">
    <property type="protein sequence ID" value="AZU03793.1"/>
    <property type="molecule type" value="Genomic_DNA"/>
</dbReference>
<accession>A0A3T0E8R6</accession>
<dbReference type="Proteomes" id="UP000286954">
    <property type="component" value="Chromosome"/>
</dbReference>
<evidence type="ECO:0000313" key="8">
    <source>
        <dbReference type="Proteomes" id="UP000286954"/>
    </source>
</evidence>
<dbReference type="GO" id="GO:0009254">
    <property type="term" value="P:peptidoglycan turnover"/>
    <property type="evidence" value="ECO:0007669"/>
    <property type="project" value="TreeGrafter"/>
</dbReference>
<dbReference type="KEGG" id="gak:X907_1258"/>
<feature type="domain" description="Glycoside hydrolase family 3 N-terminal" evidence="6">
    <location>
        <begin position="30"/>
        <end position="294"/>
    </location>
</feature>
<dbReference type="SUPFAM" id="SSF51445">
    <property type="entry name" value="(Trans)glycosidases"/>
    <property type="match status" value="1"/>
</dbReference>
<comment type="catalytic activity">
    <reaction evidence="1">
        <text>Hydrolysis of terminal non-reducing N-acetyl-D-hexosamine residues in N-acetyl-beta-D-hexosaminides.</text>
        <dbReference type="EC" id="3.2.1.52"/>
    </reaction>
</comment>
<dbReference type="PANTHER" id="PTHR30480:SF13">
    <property type="entry name" value="BETA-HEXOSAMINIDASE"/>
    <property type="match status" value="1"/>
</dbReference>
<dbReference type="PROSITE" id="PS00775">
    <property type="entry name" value="GLYCOSYL_HYDROL_F3"/>
    <property type="match status" value="1"/>
</dbReference>
<evidence type="ECO:0000256" key="2">
    <source>
        <dbReference type="ARBA" id="ARBA00005336"/>
    </source>
</evidence>
<dbReference type="PANTHER" id="PTHR30480">
    <property type="entry name" value="BETA-HEXOSAMINIDASE-RELATED"/>
    <property type="match status" value="1"/>
</dbReference>
<proteinExistence type="inferred from homology"/>
<dbReference type="GO" id="GO:0005975">
    <property type="term" value="P:carbohydrate metabolic process"/>
    <property type="evidence" value="ECO:0007669"/>
    <property type="project" value="InterPro"/>
</dbReference>
<dbReference type="InterPro" id="IPR017853">
    <property type="entry name" value="GH"/>
</dbReference>
<gene>
    <name evidence="7" type="ORF">X907_1258</name>
</gene>
<keyword evidence="5" id="KW-0326">Glycosidase</keyword>
<dbReference type="OrthoDB" id="9786661at2"/>
<comment type="similarity">
    <text evidence="2">Belongs to the glycosyl hydrolase 3 family.</text>
</comment>
<dbReference type="InterPro" id="IPR036962">
    <property type="entry name" value="Glyco_hydro_3_N_sf"/>
</dbReference>
<dbReference type="RefSeq" id="WP_127566284.1">
    <property type="nucleotide sequence ID" value="NZ_BMFB01000005.1"/>
</dbReference>
<reference evidence="7 8" key="1">
    <citation type="submission" date="2016-12" db="EMBL/GenBank/DDBJ databases">
        <title>The genome of dimorphic prosthecate Glycocaulis alkaliphilus 6b-8t, isolated from crude oil dictates its adaptability in petroleum environments.</title>
        <authorList>
            <person name="Wu X.-L."/>
            <person name="Geng S."/>
        </authorList>
    </citation>
    <scope>NUCLEOTIDE SEQUENCE [LARGE SCALE GENOMIC DNA]</scope>
    <source>
        <strain evidence="7 8">6B-8</strain>
    </source>
</reference>
<dbReference type="Pfam" id="PF00933">
    <property type="entry name" value="Glyco_hydro_3"/>
    <property type="match status" value="1"/>
</dbReference>
<evidence type="ECO:0000256" key="1">
    <source>
        <dbReference type="ARBA" id="ARBA00001231"/>
    </source>
</evidence>
<keyword evidence="8" id="KW-1185">Reference proteome</keyword>